<dbReference type="GO" id="GO:0005737">
    <property type="term" value="C:cytoplasm"/>
    <property type="evidence" value="ECO:0007669"/>
    <property type="project" value="TreeGrafter"/>
</dbReference>
<comment type="similarity">
    <text evidence="2">Belongs to the DadA oxidoreductase family.</text>
</comment>
<dbReference type="NCBIfam" id="TIGR03364">
    <property type="entry name" value="HpnW_proposed"/>
    <property type="match status" value="1"/>
</dbReference>
<dbReference type="Gene3D" id="3.50.50.60">
    <property type="entry name" value="FAD/NAD(P)-binding domain"/>
    <property type="match status" value="1"/>
</dbReference>
<dbReference type="PANTHER" id="PTHR13847:SF286">
    <property type="entry name" value="D-AMINO ACID DEHYDROGENASE"/>
    <property type="match status" value="1"/>
</dbReference>
<evidence type="ECO:0000256" key="1">
    <source>
        <dbReference type="ARBA" id="ARBA00001974"/>
    </source>
</evidence>
<accession>A0A1I0RBP8</accession>
<dbReference type="Gene3D" id="3.30.9.10">
    <property type="entry name" value="D-Amino Acid Oxidase, subunit A, domain 2"/>
    <property type="match status" value="1"/>
</dbReference>
<dbReference type="Proteomes" id="UP000199437">
    <property type="component" value="Unassembled WGS sequence"/>
</dbReference>
<dbReference type="RefSeq" id="WP_090260035.1">
    <property type="nucleotide sequence ID" value="NZ_FOIR01000003.1"/>
</dbReference>
<dbReference type="PANTHER" id="PTHR13847">
    <property type="entry name" value="SARCOSINE DEHYDROGENASE-RELATED"/>
    <property type="match status" value="1"/>
</dbReference>
<dbReference type="SUPFAM" id="SSF51971">
    <property type="entry name" value="Nucleotide-binding domain"/>
    <property type="match status" value="1"/>
</dbReference>
<evidence type="ECO:0000256" key="3">
    <source>
        <dbReference type="ARBA" id="ARBA00022630"/>
    </source>
</evidence>
<keyword evidence="3" id="KW-0285">Flavoprotein</keyword>
<dbReference type="GO" id="GO:0016491">
    <property type="term" value="F:oxidoreductase activity"/>
    <property type="evidence" value="ECO:0007669"/>
    <property type="project" value="UniProtKB-KW"/>
</dbReference>
<keyword evidence="7" id="KW-1185">Reference proteome</keyword>
<sequence length="370" mass="40918">MTKKRAIVVGAGIVGLATARKLALKGYAVEVIERSEQAQGASVRNFGMVWPIGQPKGEMYERAMKSRVIWKETAEKAGIWYGEVGSLHMAYLPEELAVIEEFAAENPQYSILSPAQVTSEAVVKKDLKAALWSDEELIVDPREAIAKIPNYLQEQLGVKFHWNTTVVEVNHPKVKTAKGEELSADAIFVCSGADFETLYPALFEAQEITKCKLQMMRLVSQPNEWKIGPALCGGLTLVHYEAFKQTPSHAVLKAYYEQNHPESLEWGLNVMVSQNGSGELTIGDSHEYGKDLSPFNQEFIDQMILDYLAKFADFKDWSVASRWHGIYPKMTNGATSLVLTPEEGVTIINGLGGAGMTLSFGLAEDVLEQL</sequence>
<dbReference type="InterPro" id="IPR006076">
    <property type="entry name" value="FAD-dep_OxRdtase"/>
</dbReference>
<dbReference type="GeneID" id="99988048"/>
<comment type="cofactor">
    <cofactor evidence="1">
        <name>FAD</name>
        <dbReference type="ChEBI" id="CHEBI:57692"/>
    </cofactor>
</comment>
<dbReference type="InterPro" id="IPR017741">
    <property type="entry name" value="FAD-dependent_OxRdtase_HpnW"/>
</dbReference>
<dbReference type="InterPro" id="IPR036188">
    <property type="entry name" value="FAD/NAD-bd_sf"/>
</dbReference>
<feature type="domain" description="FAD dependent oxidoreductase" evidence="5">
    <location>
        <begin position="6"/>
        <end position="366"/>
    </location>
</feature>
<evidence type="ECO:0000256" key="4">
    <source>
        <dbReference type="ARBA" id="ARBA00023002"/>
    </source>
</evidence>
<gene>
    <name evidence="6" type="ORF">SAMN05216290_3372</name>
</gene>
<organism evidence="6 7">
    <name type="scientific">Roseivirga pacifica</name>
    <dbReference type="NCBI Taxonomy" id="1267423"/>
    <lineage>
        <taxon>Bacteria</taxon>
        <taxon>Pseudomonadati</taxon>
        <taxon>Bacteroidota</taxon>
        <taxon>Cytophagia</taxon>
        <taxon>Cytophagales</taxon>
        <taxon>Roseivirgaceae</taxon>
        <taxon>Roseivirga</taxon>
    </lineage>
</organism>
<name>A0A1I0RBP8_9BACT</name>
<reference evidence="7" key="1">
    <citation type="submission" date="2016-10" db="EMBL/GenBank/DDBJ databases">
        <authorList>
            <person name="Varghese N."/>
            <person name="Submissions S."/>
        </authorList>
    </citation>
    <scope>NUCLEOTIDE SEQUENCE [LARGE SCALE GENOMIC DNA]</scope>
    <source>
        <strain evidence="7">CGMCC 1.12402</strain>
    </source>
</reference>
<evidence type="ECO:0000256" key="2">
    <source>
        <dbReference type="ARBA" id="ARBA00009410"/>
    </source>
</evidence>
<evidence type="ECO:0000313" key="6">
    <source>
        <dbReference type="EMBL" id="SEW38015.1"/>
    </source>
</evidence>
<dbReference type="Pfam" id="PF01266">
    <property type="entry name" value="DAO"/>
    <property type="match status" value="1"/>
</dbReference>
<protein>
    <submittedName>
        <fullName evidence="6">FAD dependent oxidoreductase TIGR03364</fullName>
    </submittedName>
</protein>
<dbReference type="OrthoDB" id="9799943at2"/>
<evidence type="ECO:0000313" key="7">
    <source>
        <dbReference type="Proteomes" id="UP000199437"/>
    </source>
</evidence>
<dbReference type="EMBL" id="FOIR01000003">
    <property type="protein sequence ID" value="SEW38015.1"/>
    <property type="molecule type" value="Genomic_DNA"/>
</dbReference>
<dbReference type="STRING" id="1267423.SAMN05216290_3372"/>
<proteinExistence type="inferred from homology"/>
<dbReference type="AlphaFoldDB" id="A0A1I0RBP8"/>
<keyword evidence="4" id="KW-0560">Oxidoreductase</keyword>
<evidence type="ECO:0000259" key="5">
    <source>
        <dbReference type="Pfam" id="PF01266"/>
    </source>
</evidence>